<reference evidence="1 2" key="1">
    <citation type="submission" date="2023-09" db="EMBL/GenBank/DDBJ databases">
        <authorList>
            <person name="Page C.A."/>
            <person name="Perez-Diaz I.M."/>
        </authorList>
    </citation>
    <scope>NUCLEOTIDE SEQUENCE [LARGE SCALE GENOMIC DNA]</scope>
    <source>
        <strain evidence="1 2">Ll15</strain>
    </source>
</reference>
<protein>
    <recommendedName>
        <fullName evidence="3">Transposase</fullName>
    </recommendedName>
</protein>
<evidence type="ECO:0000313" key="2">
    <source>
        <dbReference type="Proteomes" id="UP001322664"/>
    </source>
</evidence>
<dbReference type="EMBL" id="CP137624">
    <property type="protein sequence ID" value="WPK11331.1"/>
    <property type="molecule type" value="Genomic_DNA"/>
</dbReference>
<keyword evidence="2" id="KW-1185">Reference proteome</keyword>
<gene>
    <name evidence="1" type="ORF">R6U77_15775</name>
</gene>
<evidence type="ECO:0008006" key="3">
    <source>
        <dbReference type="Google" id="ProtNLM"/>
    </source>
</evidence>
<sequence>MESIRREDLSPTFAYVYDKIYEDGIEQGVLPEVSQGIEQKAREIAVRLIKEGSEDGWIADVTGLSVKQVQEIRKRG</sequence>
<accession>A0ABZ0RWB4</accession>
<dbReference type="RefSeq" id="WP_319836385.1">
    <property type="nucleotide sequence ID" value="NZ_CP137624.1"/>
</dbReference>
<evidence type="ECO:0000313" key="1">
    <source>
        <dbReference type="EMBL" id="WPK11331.1"/>
    </source>
</evidence>
<proteinExistence type="predicted"/>
<name>A0ABZ0RWB4_9BACI</name>
<organism evidence="1 2">
    <name type="scientific">Lysinibacillus louembei</name>
    <dbReference type="NCBI Taxonomy" id="1470088"/>
    <lineage>
        <taxon>Bacteria</taxon>
        <taxon>Bacillati</taxon>
        <taxon>Bacillota</taxon>
        <taxon>Bacilli</taxon>
        <taxon>Bacillales</taxon>
        <taxon>Bacillaceae</taxon>
        <taxon>Lysinibacillus</taxon>
    </lineage>
</organism>
<dbReference type="Proteomes" id="UP001322664">
    <property type="component" value="Chromosome"/>
</dbReference>